<protein>
    <submittedName>
        <fullName evidence="11">Transposase</fullName>
    </submittedName>
</protein>
<keyword evidence="3" id="KW-0479">Metal-binding</keyword>
<feature type="domain" description="Transposase putative helix-turn-helix" evidence="10">
    <location>
        <begin position="1"/>
        <end position="47"/>
    </location>
</feature>
<dbReference type="NCBIfam" id="NF040570">
    <property type="entry name" value="guided_TnpB"/>
    <property type="match status" value="1"/>
</dbReference>
<dbReference type="GO" id="GO:0032196">
    <property type="term" value="P:transposition"/>
    <property type="evidence" value="ECO:0007669"/>
    <property type="project" value="UniProtKB-KW"/>
</dbReference>
<organism evidence="11 12">
    <name type="scientific">Actinomadura physcomitrii</name>
    <dbReference type="NCBI Taxonomy" id="2650748"/>
    <lineage>
        <taxon>Bacteria</taxon>
        <taxon>Bacillati</taxon>
        <taxon>Actinomycetota</taxon>
        <taxon>Actinomycetes</taxon>
        <taxon>Streptosporangiales</taxon>
        <taxon>Thermomonosporaceae</taxon>
        <taxon>Actinomadura</taxon>
    </lineage>
</organism>
<evidence type="ECO:0000259" key="10">
    <source>
        <dbReference type="Pfam" id="PF12323"/>
    </source>
</evidence>
<feature type="domain" description="Cas12f1-like TNB" evidence="9">
    <location>
        <begin position="312"/>
        <end position="379"/>
    </location>
</feature>
<name>A0A6I4MHK9_9ACTN</name>
<feature type="compositionally biased region" description="Low complexity" evidence="7">
    <location>
        <begin position="419"/>
        <end position="429"/>
    </location>
</feature>
<feature type="region of interest" description="Disordered" evidence="7">
    <location>
        <begin position="390"/>
        <end position="442"/>
    </location>
</feature>
<evidence type="ECO:0000256" key="4">
    <source>
        <dbReference type="ARBA" id="ARBA00022833"/>
    </source>
</evidence>
<evidence type="ECO:0000256" key="6">
    <source>
        <dbReference type="ARBA" id="ARBA00023172"/>
    </source>
</evidence>
<evidence type="ECO:0000256" key="2">
    <source>
        <dbReference type="ARBA" id="ARBA00022578"/>
    </source>
</evidence>
<sequence>MMVTQAYRFALDPTPAQARALRSHAGAARFAWNWGLAACRDRYDAEGRWWSGAELHRLWNQVKKTDPTLGWWGENSKCVYQEAFRDLDRALREFVRSRKGTRKGRRPGFPRFKKRDRCRDSFRFCTGAMRCSGRTVTLPRLGTIATHDSTRKLARRIENGTARILSVTVSRTAHRWYVSFTVQVDRHVPERHARPGSAVGVDLGVTTLLTTVDNHGAVTEIAGPKALRAGLRKLQRLSKAHSRTQHGSANRAKAAGRLARHHARVTNMRTDTLHKATTHLAARYETVVVEDLNVTGMLANRRLARAVADQGFGAVRRMLSYKTGWRGGRLLVADRWFPSSKICSACGGRKPSLSLSERTFRCDACGLALDRDVNAATNLRDLAASGAERQNACGGDVRPGPAGQPPAKQEPGTTPRVDQTGTAAAQATAVWRTDTHIRSHPR</sequence>
<feature type="compositionally biased region" description="Basic and acidic residues" evidence="7">
    <location>
        <begin position="433"/>
        <end position="442"/>
    </location>
</feature>
<dbReference type="Pfam" id="PF07282">
    <property type="entry name" value="Cas12f1-like_TNB"/>
    <property type="match status" value="1"/>
</dbReference>
<dbReference type="InterPro" id="IPR010095">
    <property type="entry name" value="Cas12f1-like_TNB"/>
</dbReference>
<dbReference type="GO" id="GO:0006310">
    <property type="term" value="P:DNA recombination"/>
    <property type="evidence" value="ECO:0007669"/>
    <property type="project" value="UniProtKB-KW"/>
</dbReference>
<evidence type="ECO:0000259" key="9">
    <source>
        <dbReference type="Pfam" id="PF07282"/>
    </source>
</evidence>
<feature type="domain" description="Probable transposase IS891/IS1136/IS1341" evidence="8">
    <location>
        <begin position="182"/>
        <end position="299"/>
    </location>
</feature>
<evidence type="ECO:0000256" key="7">
    <source>
        <dbReference type="SAM" id="MobiDB-lite"/>
    </source>
</evidence>
<dbReference type="InterPro" id="IPR053470">
    <property type="entry name" value="RNA-guided_DNA_endonuclease"/>
</dbReference>
<dbReference type="InterPro" id="IPR021027">
    <property type="entry name" value="Transposase_put_HTH"/>
</dbReference>
<evidence type="ECO:0000313" key="12">
    <source>
        <dbReference type="Proteomes" id="UP000462055"/>
    </source>
</evidence>
<dbReference type="AlphaFoldDB" id="A0A6I4MHK9"/>
<dbReference type="InterPro" id="IPR001959">
    <property type="entry name" value="Transposase"/>
</dbReference>
<dbReference type="GO" id="GO:0003677">
    <property type="term" value="F:DNA binding"/>
    <property type="evidence" value="ECO:0007669"/>
    <property type="project" value="UniProtKB-KW"/>
</dbReference>
<comment type="caution">
    <text evidence="11">The sequence shown here is derived from an EMBL/GenBank/DDBJ whole genome shotgun (WGS) entry which is preliminary data.</text>
</comment>
<evidence type="ECO:0000256" key="3">
    <source>
        <dbReference type="ARBA" id="ARBA00022723"/>
    </source>
</evidence>
<dbReference type="EMBL" id="WBMS02000035">
    <property type="protein sequence ID" value="MWA05213.1"/>
    <property type="molecule type" value="Genomic_DNA"/>
</dbReference>
<evidence type="ECO:0000313" key="11">
    <source>
        <dbReference type="EMBL" id="MWA05213.1"/>
    </source>
</evidence>
<dbReference type="Pfam" id="PF01385">
    <property type="entry name" value="OrfB_IS605"/>
    <property type="match status" value="1"/>
</dbReference>
<dbReference type="Pfam" id="PF12323">
    <property type="entry name" value="HTH_OrfB_IS605"/>
    <property type="match status" value="1"/>
</dbReference>
<evidence type="ECO:0000256" key="1">
    <source>
        <dbReference type="ARBA" id="ARBA00008761"/>
    </source>
</evidence>
<feature type="region of interest" description="Disordered" evidence="7">
    <location>
        <begin position="240"/>
        <end position="260"/>
    </location>
</feature>
<proteinExistence type="inferred from homology"/>
<keyword evidence="2" id="KW-0815">Transposition</keyword>
<evidence type="ECO:0000259" key="8">
    <source>
        <dbReference type="Pfam" id="PF01385"/>
    </source>
</evidence>
<dbReference type="GO" id="GO:0046872">
    <property type="term" value="F:metal ion binding"/>
    <property type="evidence" value="ECO:0007669"/>
    <property type="project" value="UniProtKB-KW"/>
</dbReference>
<gene>
    <name evidence="11" type="ORF">F8568_033590</name>
</gene>
<keyword evidence="12" id="KW-1185">Reference proteome</keyword>
<keyword evidence="5" id="KW-0238">DNA-binding</keyword>
<accession>A0A6I4MHK9</accession>
<comment type="similarity">
    <text evidence="1">In the C-terminal section; belongs to the transposase 35 family.</text>
</comment>
<dbReference type="NCBIfam" id="NF038280">
    <property type="entry name" value="IS607_TnpB"/>
    <property type="match status" value="1"/>
</dbReference>
<evidence type="ECO:0000256" key="5">
    <source>
        <dbReference type="ARBA" id="ARBA00023125"/>
    </source>
</evidence>
<keyword evidence="6" id="KW-0233">DNA recombination</keyword>
<reference evidence="11" key="1">
    <citation type="submission" date="2019-12" db="EMBL/GenBank/DDBJ databases">
        <title>Actinomadura physcomitrii sp. nov., a novel actinomycete isolated from moss [Physcomitrium sphaericum (Ludw) Fuernr].</title>
        <authorList>
            <person name="Zhuang X."/>
        </authorList>
    </citation>
    <scope>NUCLEOTIDE SEQUENCE [LARGE SCALE GENOMIC DNA]</scope>
    <source>
        <strain evidence="11">LD22</strain>
    </source>
</reference>
<dbReference type="Proteomes" id="UP000462055">
    <property type="component" value="Unassembled WGS sequence"/>
</dbReference>
<keyword evidence="4" id="KW-0862">Zinc</keyword>